<dbReference type="GO" id="GO:0005507">
    <property type="term" value="F:copper ion binding"/>
    <property type="evidence" value="ECO:0007669"/>
    <property type="project" value="InterPro"/>
</dbReference>
<feature type="chain" id="PRO_5020895981" evidence="2">
    <location>
        <begin position="20"/>
        <end position="378"/>
    </location>
</feature>
<dbReference type="InterPro" id="IPR024548">
    <property type="entry name" value="Cu2_monoox_C"/>
</dbReference>
<keyword evidence="4" id="KW-0560">Oxidoreductase</keyword>
<dbReference type="Gene3D" id="2.60.120.230">
    <property type="match status" value="1"/>
</dbReference>
<accession>A0A4V3C8D8</accession>
<evidence type="ECO:0000256" key="1">
    <source>
        <dbReference type="ARBA" id="ARBA00023157"/>
    </source>
</evidence>
<feature type="signal peptide" evidence="2">
    <location>
        <begin position="1"/>
        <end position="19"/>
    </location>
</feature>
<dbReference type="PANTHER" id="PTHR10157:SF23">
    <property type="entry name" value="MOXD1 HOMOLOG 1"/>
    <property type="match status" value="1"/>
</dbReference>
<dbReference type="PROSITE" id="PS51257">
    <property type="entry name" value="PROKAR_LIPOPROTEIN"/>
    <property type="match status" value="1"/>
</dbReference>
<dbReference type="OrthoDB" id="9786191at2"/>
<keyword evidence="1" id="KW-1015">Disulfide bond</keyword>
<dbReference type="Pfam" id="PF03712">
    <property type="entry name" value="Cu2_monoox_C"/>
    <property type="match status" value="1"/>
</dbReference>
<keyword evidence="4" id="KW-0503">Monooxygenase</keyword>
<dbReference type="Proteomes" id="UP000294901">
    <property type="component" value="Unassembled WGS sequence"/>
</dbReference>
<proteinExistence type="predicted"/>
<dbReference type="PANTHER" id="PTHR10157">
    <property type="entry name" value="DOPAMINE BETA HYDROXYLASE RELATED"/>
    <property type="match status" value="1"/>
</dbReference>
<dbReference type="InterPro" id="IPR036939">
    <property type="entry name" value="Cu2_ascorb_mOase_N_sf"/>
</dbReference>
<evidence type="ECO:0000256" key="2">
    <source>
        <dbReference type="SAM" id="SignalP"/>
    </source>
</evidence>
<dbReference type="InterPro" id="IPR000945">
    <property type="entry name" value="DBH-like"/>
</dbReference>
<dbReference type="SUPFAM" id="SSF49742">
    <property type="entry name" value="PHM/PNGase F"/>
    <property type="match status" value="2"/>
</dbReference>
<evidence type="ECO:0000313" key="4">
    <source>
        <dbReference type="EMBL" id="TDO41268.1"/>
    </source>
</evidence>
<keyword evidence="5" id="KW-1185">Reference proteome</keyword>
<gene>
    <name evidence="4" type="ORF">C8E87_4998</name>
</gene>
<feature type="domain" description="Copper type II ascorbate-dependent monooxygenase C-terminal" evidence="3">
    <location>
        <begin position="275"/>
        <end position="369"/>
    </location>
</feature>
<dbReference type="InterPro" id="IPR014784">
    <property type="entry name" value="Cu2_ascorb_mOase-like_C"/>
</dbReference>
<evidence type="ECO:0000313" key="5">
    <source>
        <dbReference type="Proteomes" id="UP000294901"/>
    </source>
</evidence>
<dbReference type="GO" id="GO:0004500">
    <property type="term" value="F:dopamine beta-monooxygenase activity"/>
    <property type="evidence" value="ECO:0007669"/>
    <property type="project" value="InterPro"/>
</dbReference>
<protein>
    <submittedName>
        <fullName evidence="4">Copper type II ascorbate-dependent monooxygenase-like protein</fullName>
    </submittedName>
</protein>
<dbReference type="Gene3D" id="2.60.120.310">
    <property type="entry name" value="Copper type II, ascorbate-dependent monooxygenase, N-terminal domain"/>
    <property type="match status" value="1"/>
</dbReference>
<comment type="caution">
    <text evidence="4">The sequence shown here is derived from an EMBL/GenBank/DDBJ whole genome shotgun (WGS) entry which is preliminary data.</text>
</comment>
<keyword evidence="2" id="KW-0732">Signal</keyword>
<dbReference type="EMBL" id="SNWR01000001">
    <property type="protein sequence ID" value="TDO41268.1"/>
    <property type="molecule type" value="Genomic_DNA"/>
</dbReference>
<dbReference type="AlphaFoldDB" id="A0A4V3C8D8"/>
<organism evidence="4 5">
    <name type="scientific">Paractinoplanes brasiliensis</name>
    <dbReference type="NCBI Taxonomy" id="52695"/>
    <lineage>
        <taxon>Bacteria</taxon>
        <taxon>Bacillati</taxon>
        <taxon>Actinomycetota</taxon>
        <taxon>Actinomycetes</taxon>
        <taxon>Micromonosporales</taxon>
        <taxon>Micromonosporaceae</taxon>
        <taxon>Paractinoplanes</taxon>
    </lineage>
</organism>
<sequence length="378" mass="40064">MRRLLIRVTAVVASLFVAAACTGSPPDEPPPHDHAVVDAATAPLRAGERFVQLSTAQPFTPAVAPGASDEYRCLVIDPELAMPVFLTGVQFQPQNPSTAHHAITYAVSPESAASVRTRDAQSPGPGWTCFGMEGVIGSSWVDTWTPGGRETLFDDDLGYPLEPGSLLVLQIHYSLLGVDGEPSADRSSIRLRTTDGTPRTISLDTLPLSAPIELPCAPGESGALCNRDAAVADVSRRFGPALGGRADWLLARCGYDSPRPGNTHSCDYTVGSPSTVHAARGHMHLLGRSIKVELNPGTAGARSLLDVPAFNFDDQALHVLPAPVALRPGDILRTTCTYDAGLRAQLPQLRDLPPRYVVWGEGTADEMCAPLLTVSAAR</sequence>
<dbReference type="InterPro" id="IPR008977">
    <property type="entry name" value="PHM/PNGase_F_dom_sf"/>
</dbReference>
<name>A0A4V3C8D8_9ACTN</name>
<reference evidence="4 5" key="1">
    <citation type="submission" date="2019-03" db="EMBL/GenBank/DDBJ databases">
        <title>Sequencing the genomes of 1000 actinobacteria strains.</title>
        <authorList>
            <person name="Klenk H.-P."/>
        </authorList>
    </citation>
    <scope>NUCLEOTIDE SEQUENCE [LARGE SCALE GENOMIC DNA]</scope>
    <source>
        <strain evidence="4 5">DSM 43805</strain>
    </source>
</reference>
<evidence type="ECO:0000259" key="3">
    <source>
        <dbReference type="Pfam" id="PF03712"/>
    </source>
</evidence>